<evidence type="ECO:0000313" key="3">
    <source>
        <dbReference type="Proteomes" id="UP000306918"/>
    </source>
</evidence>
<comment type="caution">
    <text evidence="2">The sequence shown here is derived from an EMBL/GenBank/DDBJ whole genome shotgun (WGS) entry which is preliminary data.</text>
</comment>
<proteinExistence type="predicted"/>
<evidence type="ECO:0000313" key="2">
    <source>
        <dbReference type="EMBL" id="THU39745.1"/>
    </source>
</evidence>
<feature type="signal peptide" evidence="1">
    <location>
        <begin position="1"/>
        <end position="20"/>
    </location>
</feature>
<sequence length="204" mass="22707">MNKNCIVLLFLALFSFACNNESNQSSSSNSIGRDSSAVSNDMLTKDSNQISPDCTNTIMAFLKWYKTNYEIVNPMQDAVVSLKGDSANAIYRVDFDAAEKYLATLRASGFFSERFLQRTLQYFKGADVNLVKTKQNDGPPEGFEFDFLLLTQESESLLAHYKSSKTAFIAPNQVKLVLPENTLFFTVQVQQGNCIIDSIGLGTK</sequence>
<protein>
    <submittedName>
        <fullName evidence="2">Uncharacterized protein</fullName>
    </submittedName>
</protein>
<accession>A0A4S8HWB5</accession>
<organism evidence="2 3">
    <name type="scientific">Niastella caeni</name>
    <dbReference type="NCBI Taxonomy" id="2569763"/>
    <lineage>
        <taxon>Bacteria</taxon>
        <taxon>Pseudomonadati</taxon>
        <taxon>Bacteroidota</taxon>
        <taxon>Chitinophagia</taxon>
        <taxon>Chitinophagales</taxon>
        <taxon>Chitinophagaceae</taxon>
        <taxon>Niastella</taxon>
    </lineage>
</organism>
<keyword evidence="3" id="KW-1185">Reference proteome</keyword>
<name>A0A4S8HWB5_9BACT</name>
<dbReference type="Proteomes" id="UP000306918">
    <property type="component" value="Unassembled WGS sequence"/>
</dbReference>
<keyword evidence="1" id="KW-0732">Signal</keyword>
<dbReference type="AlphaFoldDB" id="A0A4S8HWB5"/>
<dbReference type="EMBL" id="STFF01000003">
    <property type="protein sequence ID" value="THU39745.1"/>
    <property type="molecule type" value="Genomic_DNA"/>
</dbReference>
<gene>
    <name evidence="2" type="ORF">FAM09_14725</name>
</gene>
<dbReference type="PROSITE" id="PS51257">
    <property type="entry name" value="PROKAR_LIPOPROTEIN"/>
    <property type="match status" value="1"/>
</dbReference>
<evidence type="ECO:0000256" key="1">
    <source>
        <dbReference type="SAM" id="SignalP"/>
    </source>
</evidence>
<dbReference type="OrthoDB" id="648623at2"/>
<reference evidence="2 3" key="1">
    <citation type="submission" date="2019-04" db="EMBL/GenBank/DDBJ databases">
        <title>Niastella caeni sp. nov., isolated from activated sludge.</title>
        <authorList>
            <person name="Sheng M."/>
        </authorList>
    </citation>
    <scope>NUCLEOTIDE SEQUENCE [LARGE SCALE GENOMIC DNA]</scope>
    <source>
        <strain evidence="2 3">HX-2-15</strain>
    </source>
</reference>
<dbReference type="RefSeq" id="WP_136577877.1">
    <property type="nucleotide sequence ID" value="NZ_STFF01000003.1"/>
</dbReference>
<feature type="chain" id="PRO_5020731422" evidence="1">
    <location>
        <begin position="21"/>
        <end position="204"/>
    </location>
</feature>